<accession>A0AAN8ZNJ3</accession>
<evidence type="ECO:0000256" key="1">
    <source>
        <dbReference type="SAM" id="MobiDB-lite"/>
    </source>
</evidence>
<feature type="non-terminal residue" evidence="2">
    <location>
        <position position="104"/>
    </location>
</feature>
<proteinExistence type="predicted"/>
<organism evidence="2 3">
    <name type="scientific">Halocaridina rubra</name>
    <name type="common">Hawaiian red shrimp</name>
    <dbReference type="NCBI Taxonomy" id="373956"/>
    <lineage>
        <taxon>Eukaryota</taxon>
        <taxon>Metazoa</taxon>
        <taxon>Ecdysozoa</taxon>
        <taxon>Arthropoda</taxon>
        <taxon>Crustacea</taxon>
        <taxon>Multicrustacea</taxon>
        <taxon>Malacostraca</taxon>
        <taxon>Eumalacostraca</taxon>
        <taxon>Eucarida</taxon>
        <taxon>Decapoda</taxon>
        <taxon>Pleocyemata</taxon>
        <taxon>Caridea</taxon>
        <taxon>Atyoidea</taxon>
        <taxon>Atyidae</taxon>
        <taxon>Halocaridina</taxon>
    </lineage>
</organism>
<dbReference type="AlphaFoldDB" id="A0AAN8ZNJ3"/>
<protein>
    <submittedName>
        <fullName evidence="2">Uncharacterized protein</fullName>
    </submittedName>
</protein>
<sequence length="104" mass="11483">MEGRRSGVGRRAGICDWFPRSAGLQTKFSAKNHDQDHQDSIKKSKKRGMEAATNSSIDKILIDETKVIVSEVVEQLYLYGLATKPPEPLEGGTALGLRLERGKN</sequence>
<evidence type="ECO:0000313" key="2">
    <source>
        <dbReference type="EMBL" id="KAK7007731.1"/>
    </source>
</evidence>
<dbReference type="EMBL" id="JAXCGZ010023528">
    <property type="protein sequence ID" value="KAK7007731.1"/>
    <property type="molecule type" value="Genomic_DNA"/>
</dbReference>
<feature type="region of interest" description="Disordered" evidence="1">
    <location>
        <begin position="26"/>
        <end position="50"/>
    </location>
</feature>
<evidence type="ECO:0000313" key="3">
    <source>
        <dbReference type="Proteomes" id="UP001381693"/>
    </source>
</evidence>
<comment type="caution">
    <text evidence="2">The sequence shown here is derived from an EMBL/GenBank/DDBJ whole genome shotgun (WGS) entry which is preliminary data.</text>
</comment>
<dbReference type="Proteomes" id="UP001381693">
    <property type="component" value="Unassembled WGS sequence"/>
</dbReference>
<gene>
    <name evidence="2" type="ORF">SK128_024313</name>
</gene>
<reference evidence="2 3" key="1">
    <citation type="submission" date="2023-11" db="EMBL/GenBank/DDBJ databases">
        <title>Halocaridina rubra genome assembly.</title>
        <authorList>
            <person name="Smith C."/>
        </authorList>
    </citation>
    <scope>NUCLEOTIDE SEQUENCE [LARGE SCALE GENOMIC DNA]</scope>
    <source>
        <strain evidence="2">EP-1</strain>
        <tissue evidence="2">Whole</tissue>
    </source>
</reference>
<feature type="compositionally biased region" description="Basic and acidic residues" evidence="1">
    <location>
        <begin position="31"/>
        <end position="42"/>
    </location>
</feature>
<keyword evidence="3" id="KW-1185">Reference proteome</keyword>
<name>A0AAN8ZNJ3_HALRR</name>